<organism evidence="2 3">
    <name type="scientific">Fusarium xylarioides</name>
    <dbReference type="NCBI Taxonomy" id="221167"/>
    <lineage>
        <taxon>Eukaryota</taxon>
        <taxon>Fungi</taxon>
        <taxon>Dikarya</taxon>
        <taxon>Ascomycota</taxon>
        <taxon>Pezizomycotina</taxon>
        <taxon>Sordariomycetes</taxon>
        <taxon>Hypocreomycetidae</taxon>
        <taxon>Hypocreales</taxon>
        <taxon>Nectriaceae</taxon>
        <taxon>Fusarium</taxon>
        <taxon>Fusarium fujikuroi species complex</taxon>
    </lineage>
</organism>
<reference evidence="2" key="2">
    <citation type="submission" date="2020-10" db="EMBL/GenBank/DDBJ databases">
        <authorList>
            <person name="Peck L.D."/>
            <person name="Nowell R.W."/>
            <person name="Flood J."/>
            <person name="Ryan M.J."/>
            <person name="Barraclough T.G."/>
        </authorList>
    </citation>
    <scope>NUCLEOTIDE SEQUENCE</scope>
    <source>
        <strain evidence="2">IMI 127659i</strain>
    </source>
</reference>
<dbReference type="EMBL" id="JADFTT010000344">
    <property type="protein sequence ID" value="KAG5762879.1"/>
    <property type="molecule type" value="Genomic_DNA"/>
</dbReference>
<dbReference type="AlphaFoldDB" id="A0A9P7L363"/>
<reference evidence="2" key="1">
    <citation type="journal article" date="2020" name="bioRxiv">
        <title>Historical genomics reveals the evolutionary mechanisms behind multiple outbreaks of the host-specific coffee wilt pathogen Fusarium xylarioides.</title>
        <authorList>
            <person name="Peck D."/>
            <person name="Nowell R.W."/>
            <person name="Flood J."/>
            <person name="Ryan M.J."/>
            <person name="Barraclough T.G."/>
        </authorList>
    </citation>
    <scope>NUCLEOTIDE SEQUENCE</scope>
    <source>
        <strain evidence="2">IMI 127659i</strain>
    </source>
</reference>
<feature type="compositionally biased region" description="Low complexity" evidence="1">
    <location>
        <begin position="24"/>
        <end position="39"/>
    </location>
</feature>
<gene>
    <name evidence="2" type="ORF">H9Q72_009016</name>
</gene>
<dbReference type="OrthoDB" id="5053786at2759"/>
<sequence length="396" mass="45481">MQTKKRPASDNETEPNLKRPQPFSGITTPTSSTETQESSKINTMDHIEPDLESILIKLTGPQSITTDEFDLIAQHPEWFTTLGERGRLALSEFRALRLLEEVSSDYEVYPGQYAQIDHYLTRHGQLQRMIDASKMMQRLWARQKADDEEAGLITPTIEERPHTWTEDLATFARGCLKALSGETVDVDDDMDRSRSGTEQEEDTCMSLDLPEIITLSPEFSRHMRDQIRNLPCRAIEWDCLLKTLETEAPVKEEVLLAIRAIMCGLMEELIHARSVFKNRMRGISSENQAIVMLQAPTHLARMVGVLDMEKDGKIDSYAEWKSLEKGFPTRYKGFWSDIDCLWPLLADIRAWSVISRNLHNIYQSEVCKNQVELLLKFSVDLHTTRFDCHSRGRPHV</sequence>
<dbReference type="Proteomes" id="UP000750502">
    <property type="component" value="Unassembled WGS sequence"/>
</dbReference>
<protein>
    <submittedName>
        <fullName evidence="2">Uncharacterized protein</fullName>
    </submittedName>
</protein>
<comment type="caution">
    <text evidence="2">The sequence shown here is derived from an EMBL/GenBank/DDBJ whole genome shotgun (WGS) entry which is preliminary data.</text>
</comment>
<name>A0A9P7L363_9HYPO</name>
<feature type="region of interest" description="Disordered" evidence="1">
    <location>
        <begin position="1"/>
        <end position="40"/>
    </location>
</feature>
<accession>A0A9P7L363</accession>
<proteinExistence type="predicted"/>
<evidence type="ECO:0000313" key="3">
    <source>
        <dbReference type="Proteomes" id="UP000750502"/>
    </source>
</evidence>
<evidence type="ECO:0000313" key="2">
    <source>
        <dbReference type="EMBL" id="KAG5762879.1"/>
    </source>
</evidence>
<keyword evidence="3" id="KW-1185">Reference proteome</keyword>
<evidence type="ECO:0000256" key="1">
    <source>
        <dbReference type="SAM" id="MobiDB-lite"/>
    </source>
</evidence>